<dbReference type="AlphaFoldDB" id="A0A5S3N6S3"/>
<organism evidence="2 3">
    <name type="scientific">Polaribacter aestuariivivens</name>
    <dbReference type="NCBI Taxonomy" id="2304626"/>
    <lineage>
        <taxon>Bacteria</taxon>
        <taxon>Pseudomonadati</taxon>
        <taxon>Bacteroidota</taxon>
        <taxon>Flavobacteriia</taxon>
        <taxon>Flavobacteriales</taxon>
        <taxon>Flavobacteriaceae</taxon>
    </lineage>
</organism>
<evidence type="ECO:0008006" key="4">
    <source>
        <dbReference type="Google" id="ProtNLM"/>
    </source>
</evidence>
<dbReference type="RefSeq" id="WP_138534752.1">
    <property type="nucleotide sequence ID" value="NZ_VANR01000002.1"/>
</dbReference>
<protein>
    <recommendedName>
        <fullName evidence="4">Carboxypeptidase-like regulatory domain-containing protein</fullName>
    </recommendedName>
</protein>
<evidence type="ECO:0000313" key="2">
    <source>
        <dbReference type="EMBL" id="TMM31021.1"/>
    </source>
</evidence>
<sequence length="269" mass="30919">MKKTLLLFLFLNSIFCFSQKKQTFFYGKIIDSTAVVADAHVINLNSKKGTFSNNDGFFKLTATENDSLQISSIGYKTTFIVVKSFNFREKVNFITLVKETYSLNEFTLKRHDLTGVLSLDIKKLPVNRKEKIVKGLVAEIREMGFDKISKMPIGNDEIHLAKPNVVRLPNTFQGFGFSFSLGLGNSTVKEQRLAEKLEESEKTTKEIILLLGDNFFSKELKIPKEHQYRFLNYCAFKGTEELYKNNKILKMISIFRKESISFLKTIKND</sequence>
<dbReference type="InterPro" id="IPR008969">
    <property type="entry name" value="CarboxyPept-like_regulatory"/>
</dbReference>
<feature type="chain" id="PRO_5024342812" description="Carboxypeptidase-like regulatory domain-containing protein" evidence="1">
    <location>
        <begin position="19"/>
        <end position="269"/>
    </location>
</feature>
<name>A0A5S3N6S3_9FLAO</name>
<feature type="signal peptide" evidence="1">
    <location>
        <begin position="1"/>
        <end position="18"/>
    </location>
</feature>
<dbReference type="EMBL" id="VANR01000002">
    <property type="protein sequence ID" value="TMM31021.1"/>
    <property type="molecule type" value="Genomic_DNA"/>
</dbReference>
<keyword evidence="3" id="KW-1185">Reference proteome</keyword>
<keyword evidence="1" id="KW-0732">Signal</keyword>
<gene>
    <name evidence="2" type="ORF">FDT66_03375</name>
</gene>
<evidence type="ECO:0000256" key="1">
    <source>
        <dbReference type="SAM" id="SignalP"/>
    </source>
</evidence>
<evidence type="ECO:0000313" key="3">
    <source>
        <dbReference type="Proteomes" id="UP000307140"/>
    </source>
</evidence>
<dbReference type="Pfam" id="PF13715">
    <property type="entry name" value="CarbopepD_reg_2"/>
    <property type="match status" value="1"/>
</dbReference>
<reference evidence="2 3" key="1">
    <citation type="submission" date="2019-05" db="EMBL/GenBank/DDBJ databases">
        <title>Polaribacter aestuariivivens sp. nov., isolated from a tidal flat.</title>
        <authorList>
            <person name="Yoon J.-H."/>
        </authorList>
    </citation>
    <scope>NUCLEOTIDE SEQUENCE [LARGE SCALE GENOMIC DNA]</scope>
    <source>
        <strain evidence="2 3">DBTF-3</strain>
    </source>
</reference>
<comment type="caution">
    <text evidence="2">The sequence shown here is derived from an EMBL/GenBank/DDBJ whole genome shotgun (WGS) entry which is preliminary data.</text>
</comment>
<dbReference type="Proteomes" id="UP000307140">
    <property type="component" value="Unassembled WGS sequence"/>
</dbReference>
<proteinExistence type="predicted"/>
<dbReference type="OrthoDB" id="1417583at2"/>
<accession>A0A5S3N6S3</accession>
<dbReference type="SUPFAM" id="SSF49464">
    <property type="entry name" value="Carboxypeptidase regulatory domain-like"/>
    <property type="match status" value="1"/>
</dbReference>